<accession>A0A7S1VF66</accession>
<evidence type="ECO:0000313" key="1">
    <source>
        <dbReference type="EMBL" id="CAD9297799.1"/>
    </source>
</evidence>
<protein>
    <recommendedName>
        <fullName evidence="2">Condensation domain-containing protein</fullName>
    </recommendedName>
</protein>
<organism evidence="1">
    <name type="scientific">Grammatophora oceanica</name>
    <dbReference type="NCBI Taxonomy" id="210454"/>
    <lineage>
        <taxon>Eukaryota</taxon>
        <taxon>Sar</taxon>
        <taxon>Stramenopiles</taxon>
        <taxon>Ochrophyta</taxon>
        <taxon>Bacillariophyta</taxon>
        <taxon>Fragilariophyceae</taxon>
        <taxon>Fragilariophycidae</taxon>
        <taxon>Rhabdonematales</taxon>
        <taxon>Grammatophoraceae</taxon>
        <taxon>Grammatophora</taxon>
    </lineage>
</organism>
<dbReference type="GO" id="GO:0005737">
    <property type="term" value="C:cytoplasm"/>
    <property type="evidence" value="ECO:0007669"/>
    <property type="project" value="TreeGrafter"/>
</dbReference>
<dbReference type="GO" id="GO:0031177">
    <property type="term" value="F:phosphopantetheine binding"/>
    <property type="evidence" value="ECO:0007669"/>
    <property type="project" value="TreeGrafter"/>
</dbReference>
<dbReference type="GO" id="GO:0043041">
    <property type="term" value="P:amino acid activation for nonribosomal peptide biosynthetic process"/>
    <property type="evidence" value="ECO:0007669"/>
    <property type="project" value="TreeGrafter"/>
</dbReference>
<gene>
    <name evidence="1" type="ORF">GOCE00092_LOCUS20136</name>
</gene>
<evidence type="ECO:0008006" key="2">
    <source>
        <dbReference type="Google" id="ProtNLM"/>
    </source>
</evidence>
<dbReference type="GO" id="GO:0044550">
    <property type="term" value="P:secondary metabolite biosynthetic process"/>
    <property type="evidence" value="ECO:0007669"/>
    <property type="project" value="TreeGrafter"/>
</dbReference>
<dbReference type="SUPFAM" id="SSF52777">
    <property type="entry name" value="CoA-dependent acyltransferases"/>
    <property type="match status" value="1"/>
</dbReference>
<dbReference type="AlphaFoldDB" id="A0A7S1VF66"/>
<reference evidence="1" key="1">
    <citation type="submission" date="2021-01" db="EMBL/GenBank/DDBJ databases">
        <authorList>
            <person name="Corre E."/>
            <person name="Pelletier E."/>
            <person name="Niang G."/>
            <person name="Scheremetjew M."/>
            <person name="Finn R."/>
            <person name="Kale V."/>
            <person name="Holt S."/>
            <person name="Cochrane G."/>
            <person name="Meng A."/>
            <person name="Brown T."/>
            <person name="Cohen L."/>
        </authorList>
    </citation>
    <scope>NUCLEOTIDE SEQUENCE</scope>
    <source>
        <strain evidence="1">CCMP 410</strain>
    </source>
</reference>
<proteinExistence type="predicted"/>
<sequence>MFFGYLRSQNPASIVTQNVFFHSEVDEAKLCRVLKEAMTAFPLLRTRLVKSHQSPLAFFFRGYYREKAEILAADETRLPFESVTSKQWPTTQRSKITKISKVDDTSLIEFVLVNQRTLHIMCDHTISDVTSLVILSKFVIKGYYGETVSGEKRRFSDFGEWQARLGSAPDSERFYKSQPVYGIPKRGLLSLLPCSIRARESFEPVPFGRTPKGISPRIAFLTLWHSMLIEHGGSTEMIVGEVFDVRKTAWAPSGLERTLGCLFHTQEWQVRYSPTMDLEANMQRLQDDLMLQEGKKSLWSKAHGPPVGVVSEGWVFNFIDIRIAQDGLPASIQIFTPRPVTSSIIQREPSILVFVFFDGASVIMHIEYCCLNLSRTKARSMGSALVGKLLGSGFGS</sequence>
<dbReference type="InterPro" id="IPR023213">
    <property type="entry name" value="CAT-like_dom_sf"/>
</dbReference>
<dbReference type="PANTHER" id="PTHR45527:SF1">
    <property type="entry name" value="FATTY ACID SYNTHASE"/>
    <property type="match status" value="1"/>
</dbReference>
<dbReference type="PANTHER" id="PTHR45527">
    <property type="entry name" value="NONRIBOSOMAL PEPTIDE SYNTHETASE"/>
    <property type="match status" value="1"/>
</dbReference>
<dbReference type="Gene3D" id="3.30.559.10">
    <property type="entry name" value="Chloramphenicol acetyltransferase-like domain"/>
    <property type="match status" value="1"/>
</dbReference>
<name>A0A7S1VF66_9STRA</name>
<dbReference type="EMBL" id="HBGK01038754">
    <property type="protein sequence ID" value="CAD9297799.1"/>
    <property type="molecule type" value="Transcribed_RNA"/>
</dbReference>